<dbReference type="PANTHER" id="PTHR43103:SF3">
    <property type="entry name" value="ADP-L-GLYCERO-D-MANNO-HEPTOSE-6-EPIMERASE"/>
    <property type="match status" value="1"/>
</dbReference>
<keyword evidence="1" id="KW-0521">NADP</keyword>
<dbReference type="SUPFAM" id="SSF51735">
    <property type="entry name" value="NAD(P)-binding Rossmann-fold domains"/>
    <property type="match status" value="1"/>
</dbReference>
<dbReference type="EMBL" id="JAAONZ010000012">
    <property type="protein sequence ID" value="NHO66873.1"/>
    <property type="molecule type" value="Genomic_DNA"/>
</dbReference>
<evidence type="ECO:0000313" key="4">
    <source>
        <dbReference type="EMBL" id="NHO66873.1"/>
    </source>
</evidence>
<name>A0A9E5JU49_9GAMM</name>
<reference evidence="4" key="1">
    <citation type="submission" date="2020-03" db="EMBL/GenBank/DDBJ databases">
        <authorList>
            <person name="Guo F."/>
        </authorList>
    </citation>
    <scope>NUCLEOTIDE SEQUENCE</scope>
    <source>
        <strain evidence="4">JCM 30134</strain>
    </source>
</reference>
<accession>A0A9E5JU49</accession>
<dbReference type="Pfam" id="PF01370">
    <property type="entry name" value="Epimerase"/>
    <property type="match status" value="1"/>
</dbReference>
<organism evidence="4 5">
    <name type="scientific">Pseudomaricurvus hydrocarbonicus</name>
    <dbReference type="NCBI Taxonomy" id="1470433"/>
    <lineage>
        <taxon>Bacteria</taxon>
        <taxon>Pseudomonadati</taxon>
        <taxon>Pseudomonadota</taxon>
        <taxon>Gammaproteobacteria</taxon>
        <taxon>Cellvibrionales</taxon>
        <taxon>Cellvibrionaceae</taxon>
        <taxon>Pseudomaricurvus</taxon>
    </lineage>
</organism>
<protein>
    <submittedName>
        <fullName evidence="4">NAD-dependent epimerase/dehydratase family protein</fullName>
    </submittedName>
</protein>
<gene>
    <name evidence="4" type="ORF">G8770_15080</name>
</gene>
<dbReference type="RefSeq" id="WP_167188497.1">
    <property type="nucleotide sequence ID" value="NZ_JAAONZ010000012.1"/>
</dbReference>
<comment type="caution">
    <text evidence="4">The sequence shown here is derived from an EMBL/GenBank/DDBJ whole genome shotgun (WGS) entry which is preliminary data.</text>
</comment>
<keyword evidence="5" id="KW-1185">Reference proteome</keyword>
<dbReference type="InterPro" id="IPR001509">
    <property type="entry name" value="Epimerase_deHydtase"/>
</dbReference>
<evidence type="ECO:0000259" key="3">
    <source>
        <dbReference type="Pfam" id="PF01370"/>
    </source>
</evidence>
<dbReference type="Gene3D" id="3.90.25.10">
    <property type="entry name" value="UDP-galactose 4-epimerase, domain 1"/>
    <property type="match status" value="1"/>
</dbReference>
<sequence length="315" mass="32851">MKVVITGAGGFVGCALAQRLMADDTLQLVLVDTQLSQFEGLSDEKLSAGVRLVKGQLQDPAVRHEALKDGADVLFHLAAVPGGAAEANPELSKQVNLDATLALFEEAAEVGNKPRVVFTSTIAVLGAPLPEVVTDDCRIQPAMIYGTHKAMVELALADMSRRSVVDSVAVRLPGIVARPLAPSGLKSAFMSNLFHALKAGDGFISPVSSKATLWLMSVNQCVTNLMHAAQLDSGLMPASRVVTLPALRCTMGELSQAAAAQLKVSPGLVSYEPDADLEEHFGSHPALQTPAAERAGFAHDGSVAQLVCEAVAGLA</sequence>
<dbReference type="AlphaFoldDB" id="A0A9E5JU49"/>
<evidence type="ECO:0000256" key="1">
    <source>
        <dbReference type="ARBA" id="ARBA00022857"/>
    </source>
</evidence>
<proteinExistence type="predicted"/>
<dbReference type="Proteomes" id="UP000787472">
    <property type="component" value="Unassembled WGS sequence"/>
</dbReference>
<dbReference type="Gene3D" id="3.40.50.720">
    <property type="entry name" value="NAD(P)-binding Rossmann-like Domain"/>
    <property type="match status" value="1"/>
</dbReference>
<keyword evidence="2" id="KW-0119">Carbohydrate metabolism</keyword>
<dbReference type="PANTHER" id="PTHR43103">
    <property type="entry name" value="NUCLEOSIDE-DIPHOSPHATE-SUGAR EPIMERASE"/>
    <property type="match status" value="1"/>
</dbReference>
<evidence type="ECO:0000256" key="2">
    <source>
        <dbReference type="ARBA" id="ARBA00023277"/>
    </source>
</evidence>
<feature type="domain" description="NAD-dependent epimerase/dehydratase" evidence="3">
    <location>
        <begin position="3"/>
        <end position="201"/>
    </location>
</feature>
<evidence type="ECO:0000313" key="5">
    <source>
        <dbReference type="Proteomes" id="UP000787472"/>
    </source>
</evidence>
<dbReference type="InterPro" id="IPR036291">
    <property type="entry name" value="NAD(P)-bd_dom_sf"/>
</dbReference>